<keyword evidence="2" id="KW-0560">Oxidoreductase</keyword>
<dbReference type="PRINTS" id="PR00081">
    <property type="entry name" value="GDHRDH"/>
</dbReference>
<dbReference type="PANTHER" id="PTHR44196:SF1">
    <property type="entry name" value="DEHYDROGENASE_REDUCTASE SDR FAMILY MEMBER 7B"/>
    <property type="match status" value="1"/>
</dbReference>
<dbReference type="Gene3D" id="3.40.50.720">
    <property type="entry name" value="NAD(P)-binding Rossmann-like Domain"/>
    <property type="match status" value="1"/>
</dbReference>
<comment type="caution">
    <text evidence="3">The sequence shown here is derived from an EMBL/GenBank/DDBJ whole genome shotgun (WGS) entry which is preliminary data.</text>
</comment>
<evidence type="ECO:0000256" key="1">
    <source>
        <dbReference type="ARBA" id="ARBA00006484"/>
    </source>
</evidence>
<protein>
    <submittedName>
        <fullName evidence="3">SDR family oxidoreductase</fullName>
    </submittedName>
</protein>
<dbReference type="Pfam" id="PF00106">
    <property type="entry name" value="adh_short"/>
    <property type="match status" value="1"/>
</dbReference>
<dbReference type="Proteomes" id="UP001562159">
    <property type="component" value="Unassembled WGS sequence"/>
</dbReference>
<evidence type="ECO:0000313" key="4">
    <source>
        <dbReference type="Proteomes" id="UP001562159"/>
    </source>
</evidence>
<reference evidence="3 4" key="1">
    <citation type="submission" date="2024-07" db="EMBL/GenBank/DDBJ databases">
        <title>Molecular mechanisms and environmental adaptations of flagellar loss and biofilm growth of Rhodanobacter under environmental stress.</title>
        <authorList>
            <person name="Chen M."/>
        </authorList>
    </citation>
    <scope>NUCLEOTIDE SEQUENCE [LARGE SCALE GENOMIC DNA]</scope>
    <source>
        <strain evidence="3 4">RS22</strain>
    </source>
</reference>
<evidence type="ECO:0000313" key="3">
    <source>
        <dbReference type="EMBL" id="MEY2183269.1"/>
    </source>
</evidence>
<dbReference type="InterPro" id="IPR002347">
    <property type="entry name" value="SDR_fam"/>
</dbReference>
<dbReference type="SUPFAM" id="SSF51735">
    <property type="entry name" value="NAD(P)-binding Rossmann-fold domains"/>
    <property type="match status" value="1"/>
</dbReference>
<organism evidence="3 4">
    <name type="scientific">Rhodanobacter humi</name>
    <dbReference type="NCBI Taxonomy" id="1888173"/>
    <lineage>
        <taxon>Bacteria</taxon>
        <taxon>Pseudomonadati</taxon>
        <taxon>Pseudomonadota</taxon>
        <taxon>Gammaproteobacteria</taxon>
        <taxon>Lysobacterales</taxon>
        <taxon>Rhodanobacteraceae</taxon>
        <taxon>Rhodanobacter</taxon>
    </lineage>
</organism>
<proteinExistence type="inferred from homology"/>
<gene>
    <name evidence="3" type="ORF">AB7878_12655</name>
</gene>
<dbReference type="InterPro" id="IPR036291">
    <property type="entry name" value="NAD(P)-bd_dom_sf"/>
</dbReference>
<sequence length="245" mass="26185">MLNVLIIGATSAIAEATARRYAARGARLFLVARNTTRLADIAADLRVRGAVDVGEAMLDVCRFDTHAGVLDQAWKQLGSVDVVLIAHGTLPNQGACEQSVETALAEFATNGTATIALMTALAPRLEAQGRGVLAVISSVAGDRGRQSNYLYGAAKAAVSTFASGLRQRLAKVGVNVVTIKPGFVDTPMTRDFRKGALWASPASVARGIVRAADRGSSVVYLPWFWLPIMLIIRHIPEFVFKRINL</sequence>
<dbReference type="InterPro" id="IPR020904">
    <property type="entry name" value="Sc_DH/Rdtase_CS"/>
</dbReference>
<dbReference type="PROSITE" id="PS00061">
    <property type="entry name" value="ADH_SHORT"/>
    <property type="match status" value="1"/>
</dbReference>
<name>A0ABV4AS94_9GAMM</name>
<accession>A0ABV4AS94</accession>
<dbReference type="NCBIfam" id="NF005489">
    <property type="entry name" value="PRK07102.1"/>
    <property type="match status" value="1"/>
</dbReference>
<dbReference type="EMBL" id="JBGBPY010000001">
    <property type="protein sequence ID" value="MEY2183269.1"/>
    <property type="molecule type" value="Genomic_DNA"/>
</dbReference>
<comment type="similarity">
    <text evidence="1">Belongs to the short-chain dehydrogenases/reductases (SDR) family.</text>
</comment>
<dbReference type="PANTHER" id="PTHR44196">
    <property type="entry name" value="DEHYDROGENASE/REDUCTASE SDR FAMILY MEMBER 7B"/>
    <property type="match status" value="1"/>
</dbReference>
<evidence type="ECO:0000256" key="2">
    <source>
        <dbReference type="ARBA" id="ARBA00023002"/>
    </source>
</evidence>
<keyword evidence="4" id="KW-1185">Reference proteome</keyword>